<dbReference type="PANTHER" id="PTHR32305:SF15">
    <property type="entry name" value="PROTEIN RHSA-RELATED"/>
    <property type="match status" value="1"/>
</dbReference>
<name>A0ABS5MYQ6_9PSED</name>
<proteinExistence type="predicted"/>
<reference evidence="1 2" key="1">
    <citation type="submission" date="2021-04" db="EMBL/GenBank/DDBJ databases">
        <title>Pseudomonas rustica sp. nov. isolated from raw milk.</title>
        <authorList>
            <person name="Fiedler G."/>
            <person name="Gieschler S."/>
            <person name="Kabisch J."/>
            <person name="Grimmler C."/>
            <person name="Brinks E."/>
            <person name="Wagner N."/>
            <person name="Hetzer B."/>
            <person name="Franz C.M.A.P."/>
            <person name="Boehnlein C."/>
        </authorList>
    </citation>
    <scope>NUCLEOTIDE SEQUENCE [LARGE SCALE GENOMIC DNA]</scope>
    <source>
        <strain evidence="1 2">MBT-4</strain>
    </source>
</reference>
<evidence type="ECO:0000313" key="2">
    <source>
        <dbReference type="Proteomes" id="UP000676035"/>
    </source>
</evidence>
<dbReference type="EMBL" id="JAGYHF010000005">
    <property type="protein sequence ID" value="MBS4078692.1"/>
    <property type="molecule type" value="Genomic_DNA"/>
</dbReference>
<organism evidence="1 2">
    <name type="scientific">Pseudomonas rustica</name>
    <dbReference type="NCBI Taxonomy" id="2827099"/>
    <lineage>
        <taxon>Bacteria</taxon>
        <taxon>Pseudomonadati</taxon>
        <taxon>Pseudomonadota</taxon>
        <taxon>Gammaproteobacteria</taxon>
        <taxon>Pseudomonadales</taxon>
        <taxon>Pseudomonadaceae</taxon>
        <taxon>Pseudomonas</taxon>
    </lineage>
</organism>
<accession>A0ABS5MYQ6</accession>
<sequence>MFAATSHNTATPKLSVMDSQGLAVRVVDYCRQRAEQIIESRIDRQVSDPARRMIAQWDPRLWGSAAKPNIATFFSLSAKTLLGESVDSGWALNLFNASGYPLSHWDSRGSQSHAELDPLQRPVAVTQYLYAQPPQVVERLTYGDACASDNLRGRLVRHDHPAGTLQHCAFTVTGQSLIEQTRFLIDLTTPDWPMEMAAREVQLESEAFTTCHSYNAVGDVIDQTDAMGNRKLFAYTRAGEQKEARLKLASVENKSVLLVSDIGYNASGQVTHETAGNGAKTSHEYSLEDGRPIRLCVRDPAGITLQDLNFVYDPVGNILSIDDKSRLTGYFKNRRSEPINRYRYDSLYQLVEATGREVSQPDHGPSLPVWRSPAIDPNQLLPYTQTFEYDMAGNLIARHHSGAETFTMFTALDSNRSVPRKEDLTDAFDANGNQLELQRGQRMSWDARNQLSLITMVKREHGADDDERYIYDNPGSRARKVSMLQTGTRSLRSETRYLPGLEIHRHTATGEDRHVINIKAGACQVRALHWVAGRPAQIANDQLRYSVKDHLGSVSLELDDQAQLLSQEGYYPCGGTAWWAGASAVEVKYKTLRYSGKERDATGLYFYGFRYYAPWLQRWISPDPAGAIDGTNQYLMVSNNPVNRTDSEGLVGEKTTNLTIERLKAWENLPPNLMLVHTLVDKTHGRDSELLRRNADEVMSSWDAISTSLINLNDRKTKRVKTVALQKAFKIDPLKVHDTYSVSERITLREIALKLTVKPSNIILLSAADLGFRNHIGTKRDPVYGRYHWRAGALAEHVNEQLNQPGESLSPKRILSPSELIKAQHDDLALDPLDPLDSPHNEVIITGRKDVSIHTNYPASKPVTVEKIFVLPNDPVLQRAGDGQLVPVLPSYLQKAVDQLKKLNPGIPVEIR</sequence>
<dbReference type="InterPro" id="IPR022385">
    <property type="entry name" value="Rhs_assc_core"/>
</dbReference>
<keyword evidence="2" id="KW-1185">Reference proteome</keyword>
<dbReference type="Proteomes" id="UP000676035">
    <property type="component" value="Unassembled WGS sequence"/>
</dbReference>
<dbReference type="NCBIfam" id="TIGR03696">
    <property type="entry name" value="Rhs_assc_core"/>
    <property type="match status" value="1"/>
</dbReference>
<protein>
    <submittedName>
        <fullName evidence="1">RHS repeat-associated core domain-containing protein</fullName>
    </submittedName>
</protein>
<evidence type="ECO:0000313" key="1">
    <source>
        <dbReference type="EMBL" id="MBS4078692.1"/>
    </source>
</evidence>
<comment type="caution">
    <text evidence="1">The sequence shown here is derived from an EMBL/GenBank/DDBJ whole genome shotgun (WGS) entry which is preliminary data.</text>
</comment>
<dbReference type="InterPro" id="IPR050708">
    <property type="entry name" value="T6SS_VgrG/RHS"/>
</dbReference>
<dbReference type="Gene3D" id="2.180.10.10">
    <property type="entry name" value="RHS repeat-associated core"/>
    <property type="match status" value="1"/>
</dbReference>
<gene>
    <name evidence="1" type="ORF">KFS80_10385</name>
</gene>
<dbReference type="RefSeq" id="WP_212544749.1">
    <property type="nucleotide sequence ID" value="NZ_JAGYHF010000005.1"/>
</dbReference>
<dbReference type="PANTHER" id="PTHR32305">
    <property type="match status" value="1"/>
</dbReference>